<accession>A0A0D2IDU2</accession>
<dbReference type="Proteomes" id="UP000053617">
    <property type="component" value="Unassembled WGS sequence"/>
</dbReference>
<name>A0A0D2IDU2_9EURO</name>
<organism evidence="1 2">
    <name type="scientific">Rhinocladiella mackenziei CBS 650.93</name>
    <dbReference type="NCBI Taxonomy" id="1442369"/>
    <lineage>
        <taxon>Eukaryota</taxon>
        <taxon>Fungi</taxon>
        <taxon>Dikarya</taxon>
        <taxon>Ascomycota</taxon>
        <taxon>Pezizomycotina</taxon>
        <taxon>Eurotiomycetes</taxon>
        <taxon>Chaetothyriomycetidae</taxon>
        <taxon>Chaetothyriales</taxon>
        <taxon>Herpotrichiellaceae</taxon>
        <taxon>Rhinocladiella</taxon>
    </lineage>
</organism>
<reference evidence="1 2" key="1">
    <citation type="submission" date="2015-01" db="EMBL/GenBank/DDBJ databases">
        <title>The Genome Sequence of Rhinocladiella mackenzie CBS 650.93.</title>
        <authorList>
            <consortium name="The Broad Institute Genomics Platform"/>
            <person name="Cuomo C."/>
            <person name="de Hoog S."/>
            <person name="Gorbushina A."/>
            <person name="Stielow B."/>
            <person name="Teixiera M."/>
            <person name="Abouelleil A."/>
            <person name="Chapman S.B."/>
            <person name="Priest M."/>
            <person name="Young S.K."/>
            <person name="Wortman J."/>
            <person name="Nusbaum C."/>
            <person name="Birren B."/>
        </authorList>
    </citation>
    <scope>NUCLEOTIDE SEQUENCE [LARGE SCALE GENOMIC DNA]</scope>
    <source>
        <strain evidence="1 2">CBS 650.93</strain>
    </source>
</reference>
<sequence>MAKSNAVLDISFDSSNSKKKISLNTTKAIHEADSQNKIRDDFNLIVAALDDPVGKMDKIEDLVQSVEPDLACIGSQFDMRTSLTMSTISSDQKKRATAAKL</sequence>
<evidence type="ECO:0000313" key="2">
    <source>
        <dbReference type="Proteomes" id="UP000053617"/>
    </source>
</evidence>
<dbReference type="RefSeq" id="XP_013271115.1">
    <property type="nucleotide sequence ID" value="XM_013415661.1"/>
</dbReference>
<dbReference type="VEuPathDB" id="FungiDB:Z518_07532"/>
<evidence type="ECO:0000313" key="1">
    <source>
        <dbReference type="EMBL" id="KIX03979.1"/>
    </source>
</evidence>
<dbReference type="EMBL" id="KN847479">
    <property type="protein sequence ID" value="KIX03979.1"/>
    <property type="molecule type" value="Genomic_DNA"/>
</dbReference>
<protein>
    <submittedName>
        <fullName evidence="1">Uncharacterized protein</fullName>
    </submittedName>
</protein>
<dbReference type="GeneID" id="25295603"/>
<proteinExistence type="predicted"/>
<dbReference type="AlphaFoldDB" id="A0A0D2IDU2"/>
<keyword evidence="2" id="KW-1185">Reference proteome</keyword>
<dbReference type="HOGENOM" id="CLU_2293248_0_0_1"/>
<gene>
    <name evidence="1" type="ORF">Z518_07532</name>
</gene>